<dbReference type="EMBL" id="VICD02000006">
    <property type="protein sequence ID" value="KAB8198663.1"/>
    <property type="molecule type" value="Genomic_DNA"/>
</dbReference>
<reference evidence="4 6" key="2">
    <citation type="submission" date="2019-10" db="EMBL/GenBank/DDBJ databases">
        <title>Lysobacter alkalisoli sp. nov., isolated from saline-alkaline soil.</title>
        <authorList>
            <person name="Sun J.-Q."/>
        </authorList>
    </citation>
    <scope>NUCLEOTIDE SEQUENCE [LARGE SCALE GENOMIC DNA]</scope>
    <source>
        <strain evidence="4 6">KCTC 42381</strain>
    </source>
</reference>
<reference evidence="3 5" key="1">
    <citation type="submission" date="2018-05" db="EMBL/GenBank/DDBJ databases">
        <title>The complete genome of Lysobacter maris HZ9B, a marine bacterium antagonistic against terrestrial plant pathogens.</title>
        <authorList>
            <person name="Zhang X.-Q."/>
        </authorList>
    </citation>
    <scope>NUCLEOTIDE SEQUENCE [LARGE SCALE GENOMIC DNA]</scope>
    <source>
        <strain evidence="3 5">HZ9B</strain>
    </source>
</reference>
<feature type="compositionally biased region" description="Basic and acidic residues" evidence="1">
    <location>
        <begin position="114"/>
        <end position="128"/>
    </location>
</feature>
<proteinExistence type="predicted"/>
<evidence type="ECO:0000313" key="3">
    <source>
        <dbReference type="EMBL" id="AWV06328.1"/>
    </source>
</evidence>
<feature type="region of interest" description="Disordered" evidence="1">
    <location>
        <begin position="23"/>
        <end position="80"/>
    </location>
</feature>
<feature type="chain" id="PRO_5036053200" evidence="2">
    <location>
        <begin position="22"/>
        <end position="128"/>
    </location>
</feature>
<dbReference type="RefSeq" id="WP_111265502.1">
    <property type="nucleotide sequence ID" value="NZ_CP029843.1"/>
</dbReference>
<feature type="compositionally biased region" description="Basic and acidic residues" evidence="1">
    <location>
        <begin position="36"/>
        <end position="69"/>
    </location>
</feature>
<evidence type="ECO:0000256" key="2">
    <source>
        <dbReference type="SAM" id="SignalP"/>
    </source>
</evidence>
<feature type="region of interest" description="Disordered" evidence="1">
    <location>
        <begin position="100"/>
        <end position="128"/>
    </location>
</feature>
<gene>
    <name evidence="3" type="ORF">C9I47_0605</name>
    <name evidence="4" type="ORF">FKV24_000370</name>
</gene>
<accession>A0A2U9T750</accession>
<dbReference type="Proteomes" id="UP000249447">
    <property type="component" value="Chromosome"/>
</dbReference>
<keyword evidence="5" id="KW-1185">Reference proteome</keyword>
<name>A0A2U9T750_9GAMM</name>
<dbReference type="EMBL" id="CP029843">
    <property type="protein sequence ID" value="AWV06328.1"/>
    <property type="molecule type" value="Genomic_DNA"/>
</dbReference>
<sequence>MPRSLARSTVLILLAASAVVGGEVAAQQLGRGPAPTDRRESRPAEPARHSRGADHRALSDAVRRVERRTGGQVLSAERVPFDGRDVNRIKVVDSSGRVRVYMDDPHSSRAPRPMPERLDARRTRDDDD</sequence>
<organism evidence="3 5">
    <name type="scientific">Marilutibacter maris</name>
    <dbReference type="NCBI Taxonomy" id="1605891"/>
    <lineage>
        <taxon>Bacteria</taxon>
        <taxon>Pseudomonadati</taxon>
        <taxon>Pseudomonadota</taxon>
        <taxon>Gammaproteobacteria</taxon>
        <taxon>Lysobacterales</taxon>
        <taxon>Lysobacteraceae</taxon>
        <taxon>Marilutibacter</taxon>
    </lineage>
</organism>
<feature type="signal peptide" evidence="2">
    <location>
        <begin position="1"/>
        <end position="21"/>
    </location>
</feature>
<evidence type="ECO:0000313" key="4">
    <source>
        <dbReference type="EMBL" id="KAB8198663.1"/>
    </source>
</evidence>
<dbReference type="OrthoDB" id="5966765at2"/>
<dbReference type="Proteomes" id="UP000320431">
    <property type="component" value="Unassembled WGS sequence"/>
</dbReference>
<protein>
    <submittedName>
        <fullName evidence="3">Uncharacterized protein</fullName>
    </submittedName>
</protein>
<dbReference type="AlphaFoldDB" id="A0A2U9T750"/>
<dbReference type="KEGG" id="lmb:C9I47_0605"/>
<evidence type="ECO:0000313" key="6">
    <source>
        <dbReference type="Proteomes" id="UP000320431"/>
    </source>
</evidence>
<evidence type="ECO:0000256" key="1">
    <source>
        <dbReference type="SAM" id="MobiDB-lite"/>
    </source>
</evidence>
<evidence type="ECO:0000313" key="5">
    <source>
        <dbReference type="Proteomes" id="UP000249447"/>
    </source>
</evidence>
<keyword evidence="2" id="KW-0732">Signal</keyword>